<comment type="caution">
    <text evidence="5">The sequence shown here is derived from an EMBL/GenBank/DDBJ whole genome shotgun (WGS) entry which is preliminary data.</text>
</comment>
<dbReference type="InterPro" id="IPR001806">
    <property type="entry name" value="Small_GTPase"/>
</dbReference>
<evidence type="ECO:0000256" key="1">
    <source>
        <dbReference type="ARBA" id="ARBA00008344"/>
    </source>
</evidence>
<dbReference type="AlphaFoldDB" id="A0AA89C814"/>
<keyword evidence="3" id="KW-0378">Hydrolase</keyword>
<proteinExistence type="inferred from homology"/>
<accession>A0AA89C814</accession>
<dbReference type="Proteomes" id="UP001186944">
    <property type="component" value="Unassembled WGS sequence"/>
</dbReference>
<evidence type="ECO:0000313" key="6">
    <source>
        <dbReference type="Proteomes" id="UP001186944"/>
    </source>
</evidence>
<evidence type="ECO:0000313" key="5">
    <source>
        <dbReference type="EMBL" id="KAK3098805.1"/>
    </source>
</evidence>
<evidence type="ECO:0000256" key="2">
    <source>
        <dbReference type="ARBA" id="ARBA00011984"/>
    </source>
</evidence>
<name>A0AA89C814_PINIB</name>
<dbReference type="SUPFAM" id="SSF52540">
    <property type="entry name" value="P-loop containing nucleoside triphosphate hydrolases"/>
    <property type="match status" value="1"/>
</dbReference>
<reference evidence="5" key="1">
    <citation type="submission" date="2019-08" db="EMBL/GenBank/DDBJ databases">
        <title>The improved chromosome-level genome for the pearl oyster Pinctada fucata martensii using PacBio sequencing and Hi-C.</title>
        <authorList>
            <person name="Zheng Z."/>
        </authorList>
    </citation>
    <scope>NUCLEOTIDE SEQUENCE</scope>
    <source>
        <strain evidence="5">ZZ-2019</strain>
        <tissue evidence="5">Adductor muscle</tissue>
    </source>
</reference>
<dbReference type="InterPro" id="IPR051065">
    <property type="entry name" value="Ras-related_GTPase"/>
</dbReference>
<dbReference type="GO" id="GO:0003925">
    <property type="term" value="F:G protein activity"/>
    <property type="evidence" value="ECO:0007669"/>
    <property type="project" value="UniProtKB-EC"/>
</dbReference>
<dbReference type="PROSITE" id="PS51421">
    <property type="entry name" value="RAS"/>
    <property type="match status" value="1"/>
</dbReference>
<dbReference type="SMART" id="SM00173">
    <property type="entry name" value="RAS"/>
    <property type="match status" value="1"/>
</dbReference>
<dbReference type="Pfam" id="PF00071">
    <property type="entry name" value="Ras"/>
    <property type="match status" value="1"/>
</dbReference>
<organism evidence="5 6">
    <name type="scientific">Pinctada imbricata</name>
    <name type="common">Atlantic pearl-oyster</name>
    <name type="synonym">Pinctada martensii</name>
    <dbReference type="NCBI Taxonomy" id="66713"/>
    <lineage>
        <taxon>Eukaryota</taxon>
        <taxon>Metazoa</taxon>
        <taxon>Spiralia</taxon>
        <taxon>Lophotrochozoa</taxon>
        <taxon>Mollusca</taxon>
        <taxon>Bivalvia</taxon>
        <taxon>Autobranchia</taxon>
        <taxon>Pteriomorphia</taxon>
        <taxon>Pterioida</taxon>
        <taxon>Pterioidea</taxon>
        <taxon>Pteriidae</taxon>
        <taxon>Pinctada</taxon>
    </lineage>
</organism>
<dbReference type="GO" id="GO:0005525">
    <property type="term" value="F:GTP binding"/>
    <property type="evidence" value="ECO:0007669"/>
    <property type="project" value="InterPro"/>
</dbReference>
<dbReference type="EC" id="3.6.5.2" evidence="2"/>
<dbReference type="EMBL" id="VSWD01000007">
    <property type="protein sequence ID" value="KAK3098805.1"/>
    <property type="molecule type" value="Genomic_DNA"/>
</dbReference>
<sequence length="222" mass="25386">MRNMSSPRLLRKLSMNNRQKPLRIAVLGQNGVGKSEKVYTCTRYLDGDNVTLEVLDTAAQEEKSRIEEHIKWADAFILMYSVTDSCSFSEVCRLKFLINAYGKRQRKHSASIPETNSTTTPVALVGNQIDRPRDRMVSEEDGRRKSIDLGCVGFYEISVRESIESVCKIFEDIYVMCRKPRKCRQICKQLSLPAFIAEDRTDEDGNETSSLSRRRKAVFTLS</sequence>
<protein>
    <recommendedName>
        <fullName evidence="2">small monomeric GTPase</fullName>
        <ecNumber evidence="2">3.6.5.2</ecNumber>
    </recommendedName>
</protein>
<evidence type="ECO:0000256" key="3">
    <source>
        <dbReference type="ARBA" id="ARBA00022801"/>
    </source>
</evidence>
<dbReference type="PANTHER" id="PTHR45704">
    <property type="entry name" value="RAS-LIKE FAMILY MEMBER 11"/>
    <property type="match status" value="1"/>
</dbReference>
<evidence type="ECO:0000256" key="4">
    <source>
        <dbReference type="ARBA" id="ARBA00048098"/>
    </source>
</evidence>
<dbReference type="SMART" id="SM00175">
    <property type="entry name" value="RAB"/>
    <property type="match status" value="1"/>
</dbReference>
<dbReference type="Gene3D" id="3.40.50.300">
    <property type="entry name" value="P-loop containing nucleotide triphosphate hydrolases"/>
    <property type="match status" value="1"/>
</dbReference>
<dbReference type="InterPro" id="IPR027417">
    <property type="entry name" value="P-loop_NTPase"/>
</dbReference>
<comment type="catalytic activity">
    <reaction evidence="4">
        <text>GTP + H2O = GDP + phosphate + H(+)</text>
        <dbReference type="Rhea" id="RHEA:19669"/>
        <dbReference type="ChEBI" id="CHEBI:15377"/>
        <dbReference type="ChEBI" id="CHEBI:15378"/>
        <dbReference type="ChEBI" id="CHEBI:37565"/>
        <dbReference type="ChEBI" id="CHEBI:43474"/>
        <dbReference type="ChEBI" id="CHEBI:58189"/>
        <dbReference type="EC" id="3.6.5.2"/>
    </reaction>
</comment>
<dbReference type="PROSITE" id="PS51419">
    <property type="entry name" value="RAB"/>
    <property type="match status" value="1"/>
</dbReference>
<comment type="similarity">
    <text evidence="1">Belongs to the small GTPase superfamily. Ras family.</text>
</comment>
<gene>
    <name evidence="5" type="ORF">FSP39_023290</name>
</gene>
<keyword evidence="6" id="KW-1185">Reference proteome</keyword>